<dbReference type="PROSITE" id="PS51374">
    <property type="entry name" value="NDPK_LIKE"/>
    <property type="match status" value="1"/>
</dbReference>
<feature type="active site" description="Pros-phosphohistidine intermediate" evidence="14 15">
    <location>
        <position position="150"/>
    </location>
</feature>
<dbReference type="PRINTS" id="PR01243">
    <property type="entry name" value="NUCDPKINASE"/>
</dbReference>
<keyword evidence="13 14" id="KW-0546">Nucleotide metabolism</keyword>
<evidence type="ECO:0000256" key="2">
    <source>
        <dbReference type="ARBA" id="ARBA00008142"/>
    </source>
</evidence>
<evidence type="ECO:0000256" key="14">
    <source>
        <dbReference type="HAMAP-Rule" id="MF_00451"/>
    </source>
</evidence>
<dbReference type="CDD" id="cd04413">
    <property type="entry name" value="NDPk_I"/>
    <property type="match status" value="1"/>
</dbReference>
<evidence type="ECO:0000256" key="17">
    <source>
        <dbReference type="RuleBase" id="RU004013"/>
    </source>
</evidence>
<dbReference type="GO" id="GO:0006241">
    <property type="term" value="P:CTP biosynthetic process"/>
    <property type="evidence" value="ECO:0007669"/>
    <property type="project" value="UniProtKB-UniRule"/>
</dbReference>
<dbReference type="SUPFAM" id="SSF54919">
    <property type="entry name" value="Nucleoside diphosphate kinase, NDK"/>
    <property type="match status" value="1"/>
</dbReference>
<keyword evidence="9 14" id="KW-0547">Nucleotide-binding</keyword>
<dbReference type="GO" id="GO:0006228">
    <property type="term" value="P:UTP biosynthetic process"/>
    <property type="evidence" value="ECO:0007669"/>
    <property type="project" value="UniProtKB-UniRule"/>
</dbReference>
<feature type="domain" description="Nucleoside diphosphate kinase-like" evidence="18">
    <location>
        <begin position="36"/>
        <end position="173"/>
    </location>
</feature>
<dbReference type="GO" id="GO:0005737">
    <property type="term" value="C:cytoplasm"/>
    <property type="evidence" value="ECO:0007669"/>
    <property type="project" value="UniProtKB-SubCell"/>
</dbReference>
<keyword evidence="6 14" id="KW-0597">Phosphoprotein</keyword>
<evidence type="ECO:0000256" key="8">
    <source>
        <dbReference type="ARBA" id="ARBA00022723"/>
    </source>
</evidence>
<evidence type="ECO:0000256" key="12">
    <source>
        <dbReference type="ARBA" id="ARBA00022842"/>
    </source>
</evidence>
<evidence type="ECO:0000259" key="18">
    <source>
        <dbReference type="SMART" id="SM00562"/>
    </source>
</evidence>
<dbReference type="InterPro" id="IPR036850">
    <property type="entry name" value="NDK-like_dom_sf"/>
</dbReference>
<comment type="subunit">
    <text evidence="14">Homotetramer.</text>
</comment>
<evidence type="ECO:0000256" key="7">
    <source>
        <dbReference type="ARBA" id="ARBA00022679"/>
    </source>
</evidence>
<evidence type="ECO:0000256" key="1">
    <source>
        <dbReference type="ARBA" id="ARBA00004496"/>
    </source>
</evidence>
<evidence type="ECO:0000256" key="16">
    <source>
        <dbReference type="RuleBase" id="RU004011"/>
    </source>
</evidence>
<evidence type="ECO:0000256" key="4">
    <source>
        <dbReference type="ARBA" id="ARBA00017632"/>
    </source>
</evidence>
<evidence type="ECO:0000256" key="13">
    <source>
        <dbReference type="ARBA" id="ARBA00023080"/>
    </source>
</evidence>
<keyword evidence="12 14" id="KW-0460">Magnesium</keyword>
<dbReference type="GO" id="GO:0006183">
    <property type="term" value="P:GTP biosynthetic process"/>
    <property type="evidence" value="ECO:0007669"/>
    <property type="project" value="UniProtKB-UniRule"/>
</dbReference>
<comment type="subcellular location">
    <subcellularLocation>
        <location evidence="1 14">Cytoplasm</location>
    </subcellularLocation>
</comment>
<evidence type="ECO:0000256" key="10">
    <source>
        <dbReference type="ARBA" id="ARBA00022777"/>
    </source>
</evidence>
<keyword evidence="11 14" id="KW-0067">ATP-binding</keyword>
<feature type="binding site" evidence="14 15">
    <location>
        <position position="147"/>
    </location>
    <ligand>
        <name>ATP</name>
        <dbReference type="ChEBI" id="CHEBI:30616"/>
    </ligand>
</feature>
<comment type="catalytic activity">
    <reaction evidence="14 17">
        <text>a 2'-deoxyribonucleoside 5'-diphosphate + ATP = a 2'-deoxyribonucleoside 5'-triphosphate + ADP</text>
        <dbReference type="Rhea" id="RHEA:44640"/>
        <dbReference type="ChEBI" id="CHEBI:30616"/>
        <dbReference type="ChEBI" id="CHEBI:61560"/>
        <dbReference type="ChEBI" id="CHEBI:73316"/>
        <dbReference type="ChEBI" id="CHEBI:456216"/>
        <dbReference type="EC" id="2.7.4.6"/>
    </reaction>
</comment>
<evidence type="ECO:0000256" key="11">
    <source>
        <dbReference type="ARBA" id="ARBA00022840"/>
    </source>
</evidence>
<reference evidence="19 20" key="1">
    <citation type="submission" date="2017-02" db="EMBL/GenBank/DDBJ databases">
        <authorList>
            <person name="Peterson S.W."/>
        </authorList>
    </citation>
    <scope>NUCLEOTIDE SEQUENCE [LARGE SCALE GENOMIC DNA]</scope>
    <source>
        <strain evidence="19 20">DSM 21749</strain>
    </source>
</reference>
<dbReference type="Gene3D" id="3.30.70.141">
    <property type="entry name" value="Nucleoside diphosphate kinase-like domain"/>
    <property type="match status" value="1"/>
</dbReference>
<evidence type="ECO:0000256" key="3">
    <source>
        <dbReference type="ARBA" id="ARBA00012966"/>
    </source>
</evidence>
<dbReference type="GO" id="GO:0046872">
    <property type="term" value="F:metal ion binding"/>
    <property type="evidence" value="ECO:0007669"/>
    <property type="project" value="UniProtKB-KW"/>
</dbReference>
<dbReference type="PANTHER" id="PTHR46161">
    <property type="entry name" value="NUCLEOSIDE DIPHOSPHATE KINASE"/>
    <property type="match status" value="1"/>
</dbReference>
<dbReference type="PROSITE" id="PS00469">
    <property type="entry name" value="NDPK"/>
    <property type="match status" value="1"/>
</dbReference>
<dbReference type="InterPro" id="IPR034907">
    <property type="entry name" value="NDK-like_dom"/>
</dbReference>
<keyword evidence="10 14" id="KW-0418">Kinase</keyword>
<gene>
    <name evidence="14" type="primary">ndk</name>
    <name evidence="19" type="ORF">SAMN02745674_00189</name>
</gene>
<protein>
    <recommendedName>
        <fullName evidence="4 14">Nucleoside diphosphate kinase</fullName>
        <shortName evidence="14">NDK</shortName>
        <shortName evidence="14">NDP kinase</shortName>
        <ecNumber evidence="3 14">2.7.4.6</ecNumber>
    </recommendedName>
    <alternativeName>
        <fullName evidence="14">Nucleoside-2-P kinase</fullName>
    </alternativeName>
</protein>
<dbReference type="HAMAP" id="MF_00451">
    <property type="entry name" value="NDP_kinase"/>
    <property type="match status" value="1"/>
</dbReference>
<keyword evidence="5 14" id="KW-0963">Cytoplasm</keyword>
<evidence type="ECO:0000256" key="6">
    <source>
        <dbReference type="ARBA" id="ARBA00022553"/>
    </source>
</evidence>
<name>A0A1T4LWY9_9GAMM</name>
<dbReference type="EMBL" id="FUXP01000001">
    <property type="protein sequence ID" value="SJZ59146.1"/>
    <property type="molecule type" value="Genomic_DNA"/>
</dbReference>
<sequence>MLAKPAFCRGFFCYHRGRTHYMRVVRPAYLEIPMALERTLSIIKPDAVGKNVIGEIYTRFEKAGLKIVAARMKHLSRAEAEGFYAVHRERPFFNALVEFMTSGPVMIQALEGDNAVLKHRDLMGATNPKDAAAGTIRADFADSIDANAVHGSDSLENAAIEIAYFFPSTDVHAR</sequence>
<feature type="binding site" evidence="14 15">
    <location>
        <position position="137"/>
    </location>
    <ligand>
        <name>ATP</name>
        <dbReference type="ChEBI" id="CHEBI:30616"/>
    </ligand>
</feature>
<feature type="binding site" evidence="14 15">
    <location>
        <position position="92"/>
    </location>
    <ligand>
        <name>ATP</name>
        <dbReference type="ChEBI" id="CHEBI:30616"/>
    </ligand>
</feature>
<feature type="binding site" evidence="14 15">
    <location>
        <position position="44"/>
    </location>
    <ligand>
        <name>ATP</name>
        <dbReference type="ChEBI" id="CHEBI:30616"/>
    </ligand>
</feature>
<dbReference type="GO" id="GO:0004550">
    <property type="term" value="F:nucleoside diphosphate kinase activity"/>
    <property type="evidence" value="ECO:0007669"/>
    <property type="project" value="UniProtKB-UniRule"/>
</dbReference>
<keyword evidence="20" id="KW-1185">Reference proteome</keyword>
<keyword evidence="7 14" id="KW-0808">Transferase</keyword>
<evidence type="ECO:0000313" key="19">
    <source>
        <dbReference type="EMBL" id="SJZ59146.1"/>
    </source>
</evidence>
<evidence type="ECO:0000256" key="9">
    <source>
        <dbReference type="ARBA" id="ARBA00022741"/>
    </source>
</evidence>
<dbReference type="InterPro" id="IPR023005">
    <property type="entry name" value="Nucleoside_diP_kinase_AS"/>
</dbReference>
<dbReference type="NCBIfam" id="NF001908">
    <property type="entry name" value="PRK00668.1"/>
    <property type="match status" value="1"/>
</dbReference>
<evidence type="ECO:0000256" key="5">
    <source>
        <dbReference type="ARBA" id="ARBA00022490"/>
    </source>
</evidence>
<dbReference type="AlphaFoldDB" id="A0A1T4LWY9"/>
<evidence type="ECO:0000313" key="20">
    <source>
        <dbReference type="Proteomes" id="UP000190061"/>
    </source>
</evidence>
<feature type="binding site" evidence="14 15">
    <location>
        <position position="120"/>
    </location>
    <ligand>
        <name>ATP</name>
        <dbReference type="ChEBI" id="CHEBI:30616"/>
    </ligand>
</feature>
<proteinExistence type="inferred from homology"/>
<keyword evidence="8 14" id="KW-0479">Metal-binding</keyword>
<dbReference type="FunFam" id="3.30.70.141:FF:000001">
    <property type="entry name" value="Nucleoside diphosphate kinase"/>
    <property type="match status" value="1"/>
</dbReference>
<dbReference type="Pfam" id="PF00334">
    <property type="entry name" value="NDK"/>
    <property type="match status" value="1"/>
</dbReference>
<dbReference type="STRING" id="1122188.SAMN02745674_00189"/>
<dbReference type="GO" id="GO:0005524">
    <property type="term" value="F:ATP binding"/>
    <property type="evidence" value="ECO:0007669"/>
    <property type="project" value="UniProtKB-UniRule"/>
</dbReference>
<comment type="similarity">
    <text evidence="2 14 15 16">Belongs to the NDK family.</text>
</comment>
<organism evidence="19 20">
    <name type="scientific">Lysobacter spongiicola DSM 21749</name>
    <dbReference type="NCBI Taxonomy" id="1122188"/>
    <lineage>
        <taxon>Bacteria</taxon>
        <taxon>Pseudomonadati</taxon>
        <taxon>Pseudomonadota</taxon>
        <taxon>Gammaproteobacteria</taxon>
        <taxon>Lysobacterales</taxon>
        <taxon>Lysobacteraceae</taxon>
        <taxon>Novilysobacter</taxon>
    </lineage>
</organism>
<comment type="catalytic activity">
    <reaction evidence="14">
        <text>a ribonucleoside 5'-diphosphate + ATP = a ribonucleoside 5'-triphosphate + ADP</text>
        <dbReference type="Rhea" id="RHEA:18113"/>
        <dbReference type="ChEBI" id="CHEBI:30616"/>
        <dbReference type="ChEBI" id="CHEBI:57930"/>
        <dbReference type="ChEBI" id="CHEBI:61557"/>
        <dbReference type="ChEBI" id="CHEBI:456216"/>
        <dbReference type="EC" id="2.7.4.6"/>
    </reaction>
</comment>
<evidence type="ECO:0000256" key="15">
    <source>
        <dbReference type="PROSITE-ProRule" id="PRU00706"/>
    </source>
</evidence>
<dbReference type="InterPro" id="IPR001564">
    <property type="entry name" value="Nucleoside_diP_kinase"/>
</dbReference>
<feature type="binding site" evidence="14 15">
    <location>
        <position position="126"/>
    </location>
    <ligand>
        <name>ATP</name>
        <dbReference type="ChEBI" id="CHEBI:30616"/>
    </ligand>
</feature>
<dbReference type="PANTHER" id="PTHR46161:SF3">
    <property type="entry name" value="NUCLEOSIDE DIPHOSPHATE KINASE DDB_G0292928-RELATED"/>
    <property type="match status" value="1"/>
</dbReference>
<accession>A0A1T4LWY9</accession>
<dbReference type="SMART" id="SM00562">
    <property type="entry name" value="NDK"/>
    <property type="match status" value="1"/>
</dbReference>
<dbReference type="Proteomes" id="UP000190061">
    <property type="component" value="Unassembled WGS sequence"/>
</dbReference>
<dbReference type="EC" id="2.7.4.6" evidence="3 14"/>
<comment type="cofactor">
    <cofactor evidence="14">
        <name>Mg(2+)</name>
        <dbReference type="ChEBI" id="CHEBI:18420"/>
    </cofactor>
</comment>
<comment type="function">
    <text evidence="14">Major role in the synthesis of nucleoside triphosphates other than ATP. The ATP gamma phosphate is transferred to the NDP beta phosphate via a ping-pong mechanism, using a phosphorylated active-site intermediate.</text>
</comment>